<evidence type="ECO:0000256" key="9">
    <source>
        <dbReference type="ARBA" id="ARBA00023224"/>
    </source>
</evidence>
<evidence type="ECO:0000256" key="6">
    <source>
        <dbReference type="ARBA" id="ARBA00022989"/>
    </source>
</evidence>
<sequence>MLIENSSNITMLVEKSLFELIHEAENLMEVNKTPEKCEILKTWHHRQISVINWLTRMYGVLITLSCTGPIIFFEKRFPHLHPITTIRAWTYFSVMLIKVFFTFLFAEILTQESLRIKNSIIQSYWYLCCQNDQRNIFIILLRSQKPLQLYAGIFGPLNLEGFKNFIINAYSFLTILHSLIKLNK</sequence>
<evidence type="ECO:0000256" key="5">
    <source>
        <dbReference type="ARBA" id="ARBA00022725"/>
    </source>
</evidence>
<feature type="transmembrane region" description="Helical" evidence="10">
    <location>
        <begin position="88"/>
        <end position="109"/>
    </location>
</feature>
<dbReference type="GO" id="GO:0004984">
    <property type="term" value="F:olfactory receptor activity"/>
    <property type="evidence" value="ECO:0007669"/>
    <property type="project" value="InterPro"/>
</dbReference>
<protein>
    <recommendedName>
        <fullName evidence="13">Odorant receptor</fullName>
    </recommendedName>
</protein>
<dbReference type="GO" id="GO:0005886">
    <property type="term" value="C:plasma membrane"/>
    <property type="evidence" value="ECO:0007669"/>
    <property type="project" value="UniProtKB-SubCell"/>
</dbReference>
<dbReference type="Pfam" id="PF02949">
    <property type="entry name" value="7tm_6"/>
    <property type="match status" value="1"/>
</dbReference>
<accession>A0A834XMJ3</accession>
<evidence type="ECO:0000313" key="11">
    <source>
        <dbReference type="EMBL" id="KAF7989501.1"/>
    </source>
</evidence>
<name>A0A834XMJ3_APHGI</name>
<dbReference type="PANTHER" id="PTHR21137:SF35">
    <property type="entry name" value="ODORANT RECEPTOR 19A-RELATED"/>
    <property type="match status" value="1"/>
</dbReference>
<reference evidence="11 12" key="1">
    <citation type="submission" date="2020-08" db="EMBL/GenBank/DDBJ databases">
        <title>Aphidius gifuensis genome sequencing and assembly.</title>
        <authorList>
            <person name="Du Z."/>
        </authorList>
    </citation>
    <scope>NUCLEOTIDE SEQUENCE [LARGE SCALE GENOMIC DNA]</scope>
    <source>
        <strain evidence="11">YNYX2018</strain>
        <tissue evidence="11">Adults</tissue>
    </source>
</reference>
<proteinExistence type="predicted"/>
<keyword evidence="7 10" id="KW-0472">Membrane</keyword>
<dbReference type="AlphaFoldDB" id="A0A834XMJ3"/>
<gene>
    <name evidence="11" type="ORF">HCN44_008175</name>
</gene>
<organism evidence="11 12">
    <name type="scientific">Aphidius gifuensis</name>
    <name type="common">Parasitoid wasp</name>
    <dbReference type="NCBI Taxonomy" id="684658"/>
    <lineage>
        <taxon>Eukaryota</taxon>
        <taxon>Metazoa</taxon>
        <taxon>Ecdysozoa</taxon>
        <taxon>Arthropoda</taxon>
        <taxon>Hexapoda</taxon>
        <taxon>Insecta</taxon>
        <taxon>Pterygota</taxon>
        <taxon>Neoptera</taxon>
        <taxon>Endopterygota</taxon>
        <taxon>Hymenoptera</taxon>
        <taxon>Apocrita</taxon>
        <taxon>Ichneumonoidea</taxon>
        <taxon>Braconidae</taxon>
        <taxon>Aphidiinae</taxon>
        <taxon>Aphidius</taxon>
    </lineage>
</organism>
<keyword evidence="9" id="KW-0807">Transducer</keyword>
<dbReference type="PANTHER" id="PTHR21137">
    <property type="entry name" value="ODORANT RECEPTOR"/>
    <property type="match status" value="1"/>
</dbReference>
<keyword evidence="12" id="KW-1185">Reference proteome</keyword>
<evidence type="ECO:0000256" key="10">
    <source>
        <dbReference type="SAM" id="Phobius"/>
    </source>
</evidence>
<evidence type="ECO:0000256" key="7">
    <source>
        <dbReference type="ARBA" id="ARBA00023136"/>
    </source>
</evidence>
<evidence type="ECO:0000256" key="2">
    <source>
        <dbReference type="ARBA" id="ARBA00022475"/>
    </source>
</evidence>
<dbReference type="Proteomes" id="UP000639338">
    <property type="component" value="Unassembled WGS sequence"/>
</dbReference>
<keyword evidence="2" id="KW-1003">Cell membrane</keyword>
<evidence type="ECO:0000256" key="4">
    <source>
        <dbReference type="ARBA" id="ARBA00022692"/>
    </source>
</evidence>
<comment type="subcellular location">
    <subcellularLocation>
        <location evidence="1">Cell membrane</location>
        <topology evidence="1">Multi-pass membrane protein</topology>
    </subcellularLocation>
</comment>
<evidence type="ECO:0000256" key="3">
    <source>
        <dbReference type="ARBA" id="ARBA00022606"/>
    </source>
</evidence>
<comment type="caution">
    <text evidence="11">The sequence shown here is derived from an EMBL/GenBank/DDBJ whole genome shotgun (WGS) entry which is preliminary data.</text>
</comment>
<dbReference type="GO" id="GO:0005549">
    <property type="term" value="F:odorant binding"/>
    <property type="evidence" value="ECO:0007669"/>
    <property type="project" value="InterPro"/>
</dbReference>
<keyword evidence="5" id="KW-0552">Olfaction</keyword>
<feature type="transmembrane region" description="Helical" evidence="10">
    <location>
        <begin position="53"/>
        <end position="73"/>
    </location>
</feature>
<dbReference type="EMBL" id="JACMRX010000005">
    <property type="protein sequence ID" value="KAF7989501.1"/>
    <property type="molecule type" value="Genomic_DNA"/>
</dbReference>
<keyword evidence="8" id="KW-0675">Receptor</keyword>
<evidence type="ECO:0000256" key="1">
    <source>
        <dbReference type="ARBA" id="ARBA00004651"/>
    </source>
</evidence>
<evidence type="ECO:0008006" key="13">
    <source>
        <dbReference type="Google" id="ProtNLM"/>
    </source>
</evidence>
<keyword evidence="4 10" id="KW-0812">Transmembrane</keyword>
<evidence type="ECO:0000313" key="12">
    <source>
        <dbReference type="Proteomes" id="UP000639338"/>
    </source>
</evidence>
<keyword evidence="3" id="KW-0716">Sensory transduction</keyword>
<dbReference type="InterPro" id="IPR004117">
    <property type="entry name" value="7tm6_olfct_rcpt"/>
</dbReference>
<keyword evidence="6 10" id="KW-1133">Transmembrane helix</keyword>
<dbReference type="GO" id="GO:0007165">
    <property type="term" value="P:signal transduction"/>
    <property type="evidence" value="ECO:0007669"/>
    <property type="project" value="UniProtKB-KW"/>
</dbReference>
<evidence type="ECO:0000256" key="8">
    <source>
        <dbReference type="ARBA" id="ARBA00023170"/>
    </source>
</evidence>